<accession>A0AA88DNX5</accession>
<gene>
    <name evidence="1" type="ORF">TIFTF001_027831</name>
</gene>
<evidence type="ECO:0000313" key="2">
    <source>
        <dbReference type="Proteomes" id="UP001187192"/>
    </source>
</evidence>
<sequence>MASKLPRVVPTCQEGGLGPWFELDWTGRPNHSMAARHDTYTYVNCPNHSMLNGLVQGLSWIGLATSTIPWLHATVSNLPAILDARLWRDDVTDCEMWDGHRHGFWKICFDELLQQLHSELAAFPDLQVGPVLVRRAAKGQEHATVGLALEVLVGVDLPVEVCLVIVAPIAGGVLRSHILCFPTSHGD</sequence>
<protein>
    <submittedName>
        <fullName evidence="1">Uncharacterized protein</fullName>
    </submittedName>
</protein>
<proteinExistence type="predicted"/>
<reference evidence="1" key="1">
    <citation type="submission" date="2023-07" db="EMBL/GenBank/DDBJ databases">
        <title>draft genome sequence of fig (Ficus carica).</title>
        <authorList>
            <person name="Takahashi T."/>
            <person name="Nishimura K."/>
        </authorList>
    </citation>
    <scope>NUCLEOTIDE SEQUENCE</scope>
</reference>
<evidence type="ECO:0000313" key="1">
    <source>
        <dbReference type="EMBL" id="GMN58733.1"/>
    </source>
</evidence>
<name>A0AA88DNX5_FICCA</name>
<comment type="caution">
    <text evidence="1">The sequence shown here is derived from an EMBL/GenBank/DDBJ whole genome shotgun (WGS) entry which is preliminary data.</text>
</comment>
<keyword evidence="2" id="KW-1185">Reference proteome</keyword>
<organism evidence="1 2">
    <name type="scientific">Ficus carica</name>
    <name type="common">Common fig</name>
    <dbReference type="NCBI Taxonomy" id="3494"/>
    <lineage>
        <taxon>Eukaryota</taxon>
        <taxon>Viridiplantae</taxon>
        <taxon>Streptophyta</taxon>
        <taxon>Embryophyta</taxon>
        <taxon>Tracheophyta</taxon>
        <taxon>Spermatophyta</taxon>
        <taxon>Magnoliopsida</taxon>
        <taxon>eudicotyledons</taxon>
        <taxon>Gunneridae</taxon>
        <taxon>Pentapetalae</taxon>
        <taxon>rosids</taxon>
        <taxon>fabids</taxon>
        <taxon>Rosales</taxon>
        <taxon>Moraceae</taxon>
        <taxon>Ficeae</taxon>
        <taxon>Ficus</taxon>
    </lineage>
</organism>
<dbReference type="EMBL" id="BTGU01000080">
    <property type="protein sequence ID" value="GMN58733.1"/>
    <property type="molecule type" value="Genomic_DNA"/>
</dbReference>
<dbReference type="AlphaFoldDB" id="A0AA88DNX5"/>
<dbReference type="Proteomes" id="UP001187192">
    <property type="component" value="Unassembled WGS sequence"/>
</dbReference>